<sequence>MKDILQTSTARWVAARCHYHHVRVSEYSMDPSWLYPWIQVLFNKPALEYRVVFESFTHSCG</sequence>
<accession>A0A9D3YZX7</accession>
<evidence type="ECO:0000313" key="2">
    <source>
        <dbReference type="Proteomes" id="UP000828390"/>
    </source>
</evidence>
<protein>
    <submittedName>
        <fullName evidence="1">Uncharacterized protein</fullName>
    </submittedName>
</protein>
<dbReference type="Proteomes" id="UP000828390">
    <property type="component" value="Unassembled WGS sequence"/>
</dbReference>
<dbReference type="EMBL" id="JAIWYP010000014">
    <property type="protein sequence ID" value="KAH3707549.1"/>
    <property type="molecule type" value="Genomic_DNA"/>
</dbReference>
<reference evidence="1" key="2">
    <citation type="submission" date="2020-11" db="EMBL/GenBank/DDBJ databases">
        <authorList>
            <person name="McCartney M.A."/>
            <person name="Auch B."/>
            <person name="Kono T."/>
            <person name="Mallez S."/>
            <person name="Becker A."/>
            <person name="Gohl D.M."/>
            <person name="Silverstein K.A.T."/>
            <person name="Koren S."/>
            <person name="Bechman K.B."/>
            <person name="Herman A."/>
            <person name="Abrahante J.E."/>
            <person name="Garbe J."/>
        </authorList>
    </citation>
    <scope>NUCLEOTIDE SEQUENCE</scope>
    <source>
        <strain evidence="1">Duluth1</strain>
        <tissue evidence="1">Whole animal</tissue>
    </source>
</reference>
<organism evidence="1 2">
    <name type="scientific">Dreissena polymorpha</name>
    <name type="common">Zebra mussel</name>
    <name type="synonym">Mytilus polymorpha</name>
    <dbReference type="NCBI Taxonomy" id="45954"/>
    <lineage>
        <taxon>Eukaryota</taxon>
        <taxon>Metazoa</taxon>
        <taxon>Spiralia</taxon>
        <taxon>Lophotrochozoa</taxon>
        <taxon>Mollusca</taxon>
        <taxon>Bivalvia</taxon>
        <taxon>Autobranchia</taxon>
        <taxon>Heteroconchia</taxon>
        <taxon>Euheterodonta</taxon>
        <taxon>Imparidentia</taxon>
        <taxon>Neoheterodontei</taxon>
        <taxon>Myida</taxon>
        <taxon>Dreissenoidea</taxon>
        <taxon>Dreissenidae</taxon>
        <taxon>Dreissena</taxon>
    </lineage>
</organism>
<reference evidence="1" key="1">
    <citation type="journal article" date="2019" name="bioRxiv">
        <title>The Genome of the Zebra Mussel, Dreissena polymorpha: A Resource for Invasive Species Research.</title>
        <authorList>
            <person name="McCartney M.A."/>
            <person name="Auch B."/>
            <person name="Kono T."/>
            <person name="Mallez S."/>
            <person name="Zhang Y."/>
            <person name="Obille A."/>
            <person name="Becker A."/>
            <person name="Abrahante J.E."/>
            <person name="Garbe J."/>
            <person name="Badalamenti J.P."/>
            <person name="Herman A."/>
            <person name="Mangelson H."/>
            <person name="Liachko I."/>
            <person name="Sullivan S."/>
            <person name="Sone E.D."/>
            <person name="Koren S."/>
            <person name="Silverstein K.A.T."/>
            <person name="Beckman K.B."/>
            <person name="Gohl D.M."/>
        </authorList>
    </citation>
    <scope>NUCLEOTIDE SEQUENCE</scope>
    <source>
        <strain evidence="1">Duluth1</strain>
        <tissue evidence="1">Whole animal</tissue>
    </source>
</reference>
<dbReference type="AlphaFoldDB" id="A0A9D3YZX7"/>
<gene>
    <name evidence="1" type="ORF">DPMN_066959</name>
</gene>
<evidence type="ECO:0000313" key="1">
    <source>
        <dbReference type="EMBL" id="KAH3707549.1"/>
    </source>
</evidence>
<proteinExistence type="predicted"/>
<name>A0A9D3YZX7_DREPO</name>
<keyword evidence="2" id="KW-1185">Reference proteome</keyword>
<comment type="caution">
    <text evidence="1">The sequence shown here is derived from an EMBL/GenBank/DDBJ whole genome shotgun (WGS) entry which is preliminary data.</text>
</comment>